<dbReference type="SMART" id="SM00028">
    <property type="entry name" value="TPR"/>
    <property type="match status" value="7"/>
</dbReference>
<dbReference type="Gene3D" id="1.25.40.10">
    <property type="entry name" value="Tetratricopeptide repeat domain"/>
    <property type="match status" value="2"/>
</dbReference>
<accession>A0A7C9VQF1</accession>
<dbReference type="GO" id="GO:0003677">
    <property type="term" value="F:DNA binding"/>
    <property type="evidence" value="ECO:0007669"/>
    <property type="project" value="InterPro"/>
</dbReference>
<name>A0A7C9VQF1_9PSEU</name>
<evidence type="ECO:0000256" key="1">
    <source>
        <dbReference type="PROSITE-ProRule" id="PRU00339"/>
    </source>
</evidence>
<dbReference type="SUPFAM" id="SSF52540">
    <property type="entry name" value="P-loop containing nucleoside triphosphate hydrolases"/>
    <property type="match status" value="1"/>
</dbReference>
<dbReference type="SMART" id="SM00530">
    <property type="entry name" value="HTH_XRE"/>
    <property type="match status" value="1"/>
</dbReference>
<dbReference type="EMBL" id="JAAMPJ010000002">
    <property type="protein sequence ID" value="NGY59715.1"/>
    <property type="molecule type" value="Genomic_DNA"/>
</dbReference>
<proteinExistence type="predicted"/>
<dbReference type="InterPro" id="IPR019734">
    <property type="entry name" value="TPR_rpt"/>
</dbReference>
<protein>
    <submittedName>
        <fullName evidence="3">Tetratricopeptide repeat protein</fullName>
    </submittedName>
</protein>
<comment type="caution">
    <text evidence="3">The sequence shown here is derived from an EMBL/GenBank/DDBJ whole genome shotgun (WGS) entry which is preliminary data.</text>
</comment>
<dbReference type="Gene3D" id="3.40.50.300">
    <property type="entry name" value="P-loop containing nucleotide triphosphate hydrolases"/>
    <property type="match status" value="1"/>
</dbReference>
<organism evidence="3 4">
    <name type="scientific">Lentzea alba</name>
    <dbReference type="NCBI Taxonomy" id="2714351"/>
    <lineage>
        <taxon>Bacteria</taxon>
        <taxon>Bacillati</taxon>
        <taxon>Actinomycetota</taxon>
        <taxon>Actinomycetes</taxon>
        <taxon>Pseudonocardiales</taxon>
        <taxon>Pseudonocardiaceae</taxon>
        <taxon>Lentzea</taxon>
    </lineage>
</organism>
<dbReference type="Pfam" id="PF13424">
    <property type="entry name" value="TPR_12"/>
    <property type="match status" value="3"/>
</dbReference>
<dbReference type="CDD" id="cd00093">
    <property type="entry name" value="HTH_XRE"/>
    <property type="match status" value="1"/>
</dbReference>
<dbReference type="Pfam" id="PF13560">
    <property type="entry name" value="HTH_31"/>
    <property type="match status" value="1"/>
</dbReference>
<dbReference type="PROSITE" id="PS50005">
    <property type="entry name" value="TPR"/>
    <property type="match status" value="1"/>
</dbReference>
<dbReference type="InterPro" id="IPR027417">
    <property type="entry name" value="P-loop_NTPase"/>
</dbReference>
<gene>
    <name evidence="3" type="ORF">G7043_12350</name>
</gene>
<evidence type="ECO:0000313" key="3">
    <source>
        <dbReference type="EMBL" id="NGY59715.1"/>
    </source>
</evidence>
<evidence type="ECO:0000259" key="2">
    <source>
        <dbReference type="PROSITE" id="PS50943"/>
    </source>
</evidence>
<dbReference type="GO" id="GO:0043531">
    <property type="term" value="F:ADP binding"/>
    <property type="evidence" value="ECO:0007669"/>
    <property type="project" value="InterPro"/>
</dbReference>
<dbReference type="PRINTS" id="PR00364">
    <property type="entry name" value="DISEASERSIST"/>
</dbReference>
<dbReference type="SUPFAM" id="SSF48452">
    <property type="entry name" value="TPR-like"/>
    <property type="match status" value="2"/>
</dbReference>
<dbReference type="PANTHER" id="PTHR47691:SF3">
    <property type="entry name" value="HTH-TYPE TRANSCRIPTIONAL REGULATOR RV0890C-RELATED"/>
    <property type="match status" value="1"/>
</dbReference>
<feature type="domain" description="HTH cro/C1-type" evidence="2">
    <location>
        <begin position="35"/>
        <end position="79"/>
    </location>
</feature>
<reference evidence="3 4" key="1">
    <citation type="submission" date="2020-03" db="EMBL/GenBank/DDBJ databases">
        <title>Isolation and identification of active actinomycetes.</title>
        <authorList>
            <person name="Sun X."/>
        </authorList>
    </citation>
    <scope>NUCLEOTIDE SEQUENCE [LARGE SCALE GENOMIC DNA]</scope>
    <source>
        <strain evidence="3 4">NEAU-D13</strain>
    </source>
</reference>
<dbReference type="Proteomes" id="UP000481360">
    <property type="component" value="Unassembled WGS sequence"/>
</dbReference>
<dbReference type="PANTHER" id="PTHR47691">
    <property type="entry name" value="REGULATOR-RELATED"/>
    <property type="match status" value="1"/>
</dbReference>
<evidence type="ECO:0000313" key="4">
    <source>
        <dbReference type="Proteomes" id="UP000481360"/>
    </source>
</evidence>
<sequence>MGADPGQVRTRADLVRQLEVLRGNAARGSGRTRVSLADLAKRIDVPRSTVHTYLTGQTLLPAEVLDRIVIALDGTDADLRSWADAWDRVAAHEHSGKQVPAATAPRQLPADVTAFTGRAAELQQLDDLVEQDERTVVLSAVTGTPGVGKTALAVHWGHRAADRFPDGQLYLNLRGYDVGPPVSAADAALRLLRALGISEVPPSLDERAGLLRSALAAKRVLLVLDNASSAEQVRPLLPATSSCFTLVTSRDALTGLAVVDGVHRLDLDVLTVEEAVQLLKSLLGQRVCYEPDAAIELAELCARLPLAIRIAAEFARHEPLTAVVRDLRAERLDLLDSTGDPRSMVRAVFLRSYRQLRPEAAELFRLLGHHPGRDFDVPAAAALVGIDMADAALRVEQLISANLVQDNGRCEMHDLLRAYSRELAPAADPAAVRLIDHYVEAHTAALALAYPRHADPAGKEEVSWLTDADTARAWLTAEADNVVEVVKAAADLGFGARARQLAHVAKRHLETISRGPQAMRMHQLALDSARADGDLAGEGEALRDLGVAAEVMGRQLESLDWLRQSADVWQRLGSRRRRASTLSSIGITLGSLGRFDESIAAHEESNELLRHLDRPQQLAMGLLNLGVTLEQRGELDRALTNQRAALETFRTLGDQLGQAHALTNLGNVLNQLGEHGEALLMFDEALAGYRALGSRIGEAFVVKFLGGVHRAKGEHDLAIDRFEEALRISREAGDASLQAELLNHLGFARGLSGDQSGAREAHHDALALATEHGYRLEEARALEGLGTVARATGAVISAKRQWRQALERYEAIGVPEAERLRAALAEL</sequence>
<dbReference type="InterPro" id="IPR001387">
    <property type="entry name" value="Cro/C1-type_HTH"/>
</dbReference>
<dbReference type="PROSITE" id="PS50943">
    <property type="entry name" value="HTH_CROC1"/>
    <property type="match status" value="1"/>
</dbReference>
<dbReference type="AlphaFoldDB" id="A0A7C9VQF1"/>
<keyword evidence="4" id="KW-1185">Reference proteome</keyword>
<feature type="repeat" description="TPR" evidence="1">
    <location>
        <begin position="699"/>
        <end position="732"/>
    </location>
</feature>
<dbReference type="RefSeq" id="WP_166045674.1">
    <property type="nucleotide sequence ID" value="NZ_JAAMPJ010000002.1"/>
</dbReference>
<keyword evidence="1" id="KW-0802">TPR repeat</keyword>
<dbReference type="InterPro" id="IPR011990">
    <property type="entry name" value="TPR-like_helical_dom_sf"/>
</dbReference>
<dbReference type="InterPro" id="IPR010982">
    <property type="entry name" value="Lambda_DNA-bd_dom_sf"/>
</dbReference>
<dbReference type="SUPFAM" id="SSF47413">
    <property type="entry name" value="lambda repressor-like DNA-binding domains"/>
    <property type="match status" value="1"/>
</dbReference>